<dbReference type="Pfam" id="PF13489">
    <property type="entry name" value="Methyltransf_23"/>
    <property type="match status" value="1"/>
</dbReference>
<dbReference type="InterPro" id="IPR029063">
    <property type="entry name" value="SAM-dependent_MTases_sf"/>
</dbReference>
<proteinExistence type="predicted"/>
<dbReference type="EMBL" id="BOPV01000001">
    <property type="protein sequence ID" value="GIL39522.1"/>
    <property type="molecule type" value="Genomic_DNA"/>
</dbReference>
<protein>
    <recommendedName>
        <fullName evidence="3">Methyltransferase type 11 domain-containing protein</fullName>
    </recommendedName>
</protein>
<dbReference type="SUPFAM" id="SSF53335">
    <property type="entry name" value="S-adenosyl-L-methionine-dependent methyltransferases"/>
    <property type="match status" value="1"/>
</dbReference>
<dbReference type="AlphaFoldDB" id="A0A8S8XBS8"/>
<reference evidence="1" key="1">
    <citation type="submission" date="2021-02" db="EMBL/GenBank/DDBJ databases">
        <title>Genome sequence of Rhodospirillales sp. strain TMPK1 isolated from soil.</title>
        <authorList>
            <person name="Nakai R."/>
            <person name="Kusada H."/>
            <person name="Tamaki H."/>
        </authorList>
    </citation>
    <scope>NUCLEOTIDE SEQUENCE</scope>
    <source>
        <strain evidence="1">TMPK1</strain>
    </source>
</reference>
<evidence type="ECO:0008006" key="3">
    <source>
        <dbReference type="Google" id="ProtNLM"/>
    </source>
</evidence>
<name>A0A8S8XBS8_9PROT</name>
<dbReference type="Gene3D" id="3.40.50.150">
    <property type="entry name" value="Vaccinia Virus protein VP39"/>
    <property type="match status" value="1"/>
</dbReference>
<gene>
    <name evidence="1" type="ORF">TMPK1_17590</name>
</gene>
<dbReference type="Proteomes" id="UP000681075">
    <property type="component" value="Unassembled WGS sequence"/>
</dbReference>
<accession>A0A8S8XBS8</accession>
<evidence type="ECO:0000313" key="1">
    <source>
        <dbReference type="EMBL" id="GIL39522.1"/>
    </source>
</evidence>
<sequence length="229" mass="25853">MTDVYEGVDNLEAMQEAVNYNDFLAREVAREALPGRLIVDFGAGVGTFARPLHQRGLNIICVENDMRLGARLKSEGMRVEPEIGALPDASIDYLYSLNVLEHVEDDASCVAAWYAKLKPGAPLLLYVPAFMVLYSEMDRRIGHFRRYKRTPLVALLRQAGFRIERDTYVDSLGFFASLGLRFFDRSGGVLNPKTVRLYDRIGFPLSRLMDVFVGPFFGKNVLIRAVKPR</sequence>
<comment type="caution">
    <text evidence="1">The sequence shown here is derived from an EMBL/GenBank/DDBJ whole genome shotgun (WGS) entry which is preliminary data.</text>
</comment>
<evidence type="ECO:0000313" key="2">
    <source>
        <dbReference type="Proteomes" id="UP000681075"/>
    </source>
</evidence>
<keyword evidence="2" id="KW-1185">Reference proteome</keyword>
<organism evidence="1 2">
    <name type="scientific">Roseiterribacter gracilis</name>
    <dbReference type="NCBI Taxonomy" id="2812848"/>
    <lineage>
        <taxon>Bacteria</taxon>
        <taxon>Pseudomonadati</taxon>
        <taxon>Pseudomonadota</taxon>
        <taxon>Alphaproteobacteria</taxon>
        <taxon>Rhodospirillales</taxon>
        <taxon>Roseiterribacteraceae</taxon>
        <taxon>Roseiterribacter</taxon>
    </lineage>
</organism>